<evidence type="ECO:0000256" key="1">
    <source>
        <dbReference type="SAM" id="MobiDB-lite"/>
    </source>
</evidence>
<gene>
    <name evidence="2" type="ORF">V6N12_014758</name>
</gene>
<proteinExistence type="predicted"/>
<reference evidence="2 3" key="1">
    <citation type="journal article" date="2024" name="G3 (Bethesda)">
        <title>Genome assembly of Hibiscus sabdariffa L. provides insights into metabolisms of medicinal natural products.</title>
        <authorList>
            <person name="Kim T."/>
        </authorList>
    </citation>
    <scope>NUCLEOTIDE SEQUENCE [LARGE SCALE GENOMIC DNA]</scope>
    <source>
        <strain evidence="2">TK-2024</strain>
        <tissue evidence="2">Old leaves</tissue>
    </source>
</reference>
<dbReference type="Proteomes" id="UP001472677">
    <property type="component" value="Unassembled WGS sequence"/>
</dbReference>
<protein>
    <submittedName>
        <fullName evidence="2">Uncharacterized protein</fullName>
    </submittedName>
</protein>
<evidence type="ECO:0000313" key="3">
    <source>
        <dbReference type="Proteomes" id="UP001472677"/>
    </source>
</evidence>
<feature type="region of interest" description="Disordered" evidence="1">
    <location>
        <begin position="13"/>
        <end position="98"/>
    </location>
</feature>
<dbReference type="EMBL" id="JBBPBM010000024">
    <property type="protein sequence ID" value="KAK8542155.1"/>
    <property type="molecule type" value="Genomic_DNA"/>
</dbReference>
<organism evidence="2 3">
    <name type="scientific">Hibiscus sabdariffa</name>
    <name type="common">roselle</name>
    <dbReference type="NCBI Taxonomy" id="183260"/>
    <lineage>
        <taxon>Eukaryota</taxon>
        <taxon>Viridiplantae</taxon>
        <taxon>Streptophyta</taxon>
        <taxon>Embryophyta</taxon>
        <taxon>Tracheophyta</taxon>
        <taxon>Spermatophyta</taxon>
        <taxon>Magnoliopsida</taxon>
        <taxon>eudicotyledons</taxon>
        <taxon>Gunneridae</taxon>
        <taxon>Pentapetalae</taxon>
        <taxon>rosids</taxon>
        <taxon>malvids</taxon>
        <taxon>Malvales</taxon>
        <taxon>Malvaceae</taxon>
        <taxon>Malvoideae</taxon>
        <taxon>Hibiscus</taxon>
    </lineage>
</organism>
<comment type="caution">
    <text evidence="2">The sequence shown here is derived from an EMBL/GenBank/DDBJ whole genome shotgun (WGS) entry which is preliminary data.</text>
</comment>
<name>A0ABR2DL61_9ROSI</name>
<keyword evidence="3" id="KW-1185">Reference proteome</keyword>
<feature type="compositionally biased region" description="Pro residues" evidence="1">
    <location>
        <begin position="18"/>
        <end position="27"/>
    </location>
</feature>
<evidence type="ECO:0000313" key="2">
    <source>
        <dbReference type="EMBL" id="KAK8542155.1"/>
    </source>
</evidence>
<sequence>MADNPYSKFFSSGWFNFNPPPQNPNPNPQNSKTTNSVPFFLHHHPSSSSSSPYPPSPPTREALPLLSLSPTRHYQDDEDQRERYPTKDSIGSRPLLRF</sequence>
<accession>A0ABR2DL61</accession>